<organism evidence="2 3">
    <name type="scientific">Eragrostis curvula</name>
    <name type="common">weeping love grass</name>
    <dbReference type="NCBI Taxonomy" id="38414"/>
    <lineage>
        <taxon>Eukaryota</taxon>
        <taxon>Viridiplantae</taxon>
        <taxon>Streptophyta</taxon>
        <taxon>Embryophyta</taxon>
        <taxon>Tracheophyta</taxon>
        <taxon>Spermatophyta</taxon>
        <taxon>Magnoliopsida</taxon>
        <taxon>Liliopsida</taxon>
        <taxon>Poales</taxon>
        <taxon>Poaceae</taxon>
        <taxon>PACMAD clade</taxon>
        <taxon>Chloridoideae</taxon>
        <taxon>Eragrostideae</taxon>
        <taxon>Eragrostidinae</taxon>
        <taxon>Eragrostis</taxon>
    </lineage>
</organism>
<feature type="non-terminal residue" evidence="2">
    <location>
        <position position="161"/>
    </location>
</feature>
<proteinExistence type="predicted"/>
<protein>
    <submittedName>
        <fullName evidence="2">Uncharacterized protein</fullName>
    </submittedName>
</protein>
<comment type="caution">
    <text evidence="2">The sequence shown here is derived from an EMBL/GenBank/DDBJ whole genome shotgun (WGS) entry which is preliminary data.</text>
</comment>
<accession>A0A5J9VWJ5</accession>
<evidence type="ECO:0000313" key="2">
    <source>
        <dbReference type="EMBL" id="TVU40011.1"/>
    </source>
</evidence>
<dbReference type="Gramene" id="TVU40011">
    <property type="protein sequence ID" value="TVU40011"/>
    <property type="gene ID" value="EJB05_13456"/>
</dbReference>
<reference evidence="2 3" key="1">
    <citation type="journal article" date="2019" name="Sci. Rep.">
        <title>A high-quality genome of Eragrostis curvula grass provides insights into Poaceae evolution and supports new strategies to enhance forage quality.</title>
        <authorList>
            <person name="Carballo J."/>
            <person name="Santos B.A.C.M."/>
            <person name="Zappacosta D."/>
            <person name="Garbus I."/>
            <person name="Selva J.P."/>
            <person name="Gallo C.A."/>
            <person name="Diaz A."/>
            <person name="Albertini E."/>
            <person name="Caccamo M."/>
            <person name="Echenique V."/>
        </authorList>
    </citation>
    <scope>NUCLEOTIDE SEQUENCE [LARGE SCALE GENOMIC DNA]</scope>
    <source>
        <strain evidence="3">cv. Victoria</strain>
        <tissue evidence="2">Leaf</tissue>
    </source>
</reference>
<dbReference type="EMBL" id="RWGY01000007">
    <property type="protein sequence ID" value="TVU40011.1"/>
    <property type="molecule type" value="Genomic_DNA"/>
</dbReference>
<dbReference type="PANTHER" id="PTHR48156">
    <property type="entry name" value="TRANSMEMBRANE PROTEIN"/>
    <property type="match status" value="1"/>
</dbReference>
<evidence type="ECO:0000313" key="3">
    <source>
        <dbReference type="Proteomes" id="UP000324897"/>
    </source>
</evidence>
<name>A0A5J9VWJ5_9POAL</name>
<gene>
    <name evidence="2" type="ORF">EJB05_13456</name>
</gene>
<keyword evidence="1" id="KW-0472">Membrane</keyword>
<dbReference type="OrthoDB" id="603217at2759"/>
<evidence type="ECO:0000256" key="1">
    <source>
        <dbReference type="SAM" id="Phobius"/>
    </source>
</evidence>
<dbReference type="Proteomes" id="UP000324897">
    <property type="component" value="Chromosome 4"/>
</dbReference>
<keyword evidence="1" id="KW-1133">Transmembrane helix</keyword>
<keyword evidence="3" id="KW-1185">Reference proteome</keyword>
<sequence>NGRQEDRKSKQEKLSETKSLVLNCVLFKGIHGGIAVLIKWQNCVGFGAEAKRSFGGRQGGAERCKTNVLVAKWIDLEEPALPGGCFDSSKLEASARHEGRCLSNCLLGSWRKLRRGTRMMLPWGVAVCVVDMVWAVLTGWVSMCLVVANEVARAMRSGEIG</sequence>
<dbReference type="PANTHER" id="PTHR48156:SF1">
    <property type="entry name" value="TRANSMEMBRANE PROTEIN"/>
    <property type="match status" value="1"/>
</dbReference>
<feature type="non-terminal residue" evidence="2">
    <location>
        <position position="1"/>
    </location>
</feature>
<keyword evidence="1" id="KW-0812">Transmembrane</keyword>
<dbReference type="AlphaFoldDB" id="A0A5J9VWJ5"/>
<feature type="transmembrane region" description="Helical" evidence="1">
    <location>
        <begin position="121"/>
        <end position="148"/>
    </location>
</feature>